<dbReference type="InterPro" id="IPR036388">
    <property type="entry name" value="WH-like_DNA-bd_sf"/>
</dbReference>
<dbReference type="Pfam" id="PF03466">
    <property type="entry name" value="LysR_substrate"/>
    <property type="match status" value="1"/>
</dbReference>
<keyword evidence="5" id="KW-0472">Membrane</keyword>
<evidence type="ECO:0000256" key="1">
    <source>
        <dbReference type="ARBA" id="ARBA00009437"/>
    </source>
</evidence>
<dbReference type="PRINTS" id="PR00039">
    <property type="entry name" value="HTHLYSR"/>
</dbReference>
<keyword evidence="5" id="KW-0812">Transmembrane</keyword>
<organism evidence="7 8">
    <name type="scientific">Lentzea guizhouensis</name>
    <dbReference type="NCBI Taxonomy" id="1586287"/>
    <lineage>
        <taxon>Bacteria</taxon>
        <taxon>Bacillati</taxon>
        <taxon>Actinomycetota</taxon>
        <taxon>Actinomycetes</taxon>
        <taxon>Pseudonocardiales</taxon>
        <taxon>Pseudonocardiaceae</taxon>
        <taxon>Lentzea</taxon>
    </lineage>
</organism>
<dbReference type="GO" id="GO:0003700">
    <property type="term" value="F:DNA-binding transcription factor activity"/>
    <property type="evidence" value="ECO:0007669"/>
    <property type="project" value="InterPro"/>
</dbReference>
<evidence type="ECO:0000256" key="2">
    <source>
        <dbReference type="ARBA" id="ARBA00023015"/>
    </source>
</evidence>
<evidence type="ECO:0000259" key="6">
    <source>
        <dbReference type="PROSITE" id="PS50931"/>
    </source>
</evidence>
<dbReference type="OrthoDB" id="3673085at2"/>
<dbReference type="PROSITE" id="PS50931">
    <property type="entry name" value="HTH_LYSR"/>
    <property type="match status" value="1"/>
</dbReference>
<keyword evidence="4" id="KW-0804">Transcription</keyword>
<dbReference type="GO" id="GO:0003677">
    <property type="term" value="F:DNA binding"/>
    <property type="evidence" value="ECO:0007669"/>
    <property type="project" value="UniProtKB-KW"/>
</dbReference>
<dbReference type="InterPro" id="IPR036390">
    <property type="entry name" value="WH_DNA-bd_sf"/>
</dbReference>
<accession>A0A1B2HSE0</accession>
<name>A0A1B2HSE0_9PSEU</name>
<dbReference type="Proteomes" id="UP000093053">
    <property type="component" value="Chromosome"/>
</dbReference>
<dbReference type="Gene3D" id="3.40.190.10">
    <property type="entry name" value="Periplasmic binding protein-like II"/>
    <property type="match status" value="2"/>
</dbReference>
<evidence type="ECO:0000256" key="3">
    <source>
        <dbReference type="ARBA" id="ARBA00023125"/>
    </source>
</evidence>
<dbReference type="Gene3D" id="1.10.10.10">
    <property type="entry name" value="Winged helix-like DNA-binding domain superfamily/Winged helix DNA-binding domain"/>
    <property type="match status" value="1"/>
</dbReference>
<evidence type="ECO:0000256" key="5">
    <source>
        <dbReference type="SAM" id="Phobius"/>
    </source>
</evidence>
<gene>
    <name evidence="7" type="ORF">BBK82_36340</name>
</gene>
<keyword evidence="3" id="KW-0238">DNA-binding</keyword>
<evidence type="ECO:0000313" key="8">
    <source>
        <dbReference type="Proteomes" id="UP000093053"/>
    </source>
</evidence>
<keyword evidence="8" id="KW-1185">Reference proteome</keyword>
<reference evidence="7 8" key="1">
    <citation type="submission" date="2016-07" db="EMBL/GenBank/DDBJ databases">
        <title>Complete genome sequence of the Lentzea guizhouensis DHS C013.</title>
        <authorList>
            <person name="Cao C."/>
        </authorList>
    </citation>
    <scope>NUCLEOTIDE SEQUENCE [LARGE SCALE GENOMIC DNA]</scope>
    <source>
        <strain evidence="7 8">DHS C013</strain>
    </source>
</reference>
<dbReference type="RefSeq" id="WP_065918998.1">
    <property type="nucleotide sequence ID" value="NZ_CP016793.1"/>
</dbReference>
<dbReference type="SUPFAM" id="SSF46785">
    <property type="entry name" value="Winged helix' DNA-binding domain"/>
    <property type="match status" value="1"/>
</dbReference>
<dbReference type="PANTHER" id="PTHR30346:SF0">
    <property type="entry name" value="HCA OPERON TRANSCRIPTIONAL ACTIVATOR HCAR"/>
    <property type="match status" value="1"/>
</dbReference>
<dbReference type="InterPro" id="IPR005119">
    <property type="entry name" value="LysR_subst-bd"/>
</dbReference>
<dbReference type="KEGG" id="led:BBK82_36340"/>
<dbReference type="SUPFAM" id="SSF53850">
    <property type="entry name" value="Periplasmic binding protein-like II"/>
    <property type="match status" value="1"/>
</dbReference>
<dbReference type="Pfam" id="PF00126">
    <property type="entry name" value="HTH_1"/>
    <property type="match status" value="1"/>
</dbReference>
<sequence>MPTLRALECLLAAADLGSVTRAAQHLHLSQPAISHQLVALEREAGTALLIRDRRGVRLTAAGRAALPEARRAVAAADDAIRLARATGRAVGGTVRVVCAQSLTVALLAPVLSRWNADRPDVTIAFRESTDQESALAALDSAEADLLLVPDLGDTDLDKTVIAEEEVVVALPARHPLASRRAIRQDDLHGQSFVHFTPENRLGTWIESHLDVDLGQSVVARTSVTTHAPALAAAGLGIAVVPVSAVMAGFAGAVRPFDPRWRRRLVALTSSPRDPLTAQLISDLRDGGLHVPGDIADQLAPVSPEPR</sequence>
<keyword evidence="2" id="KW-0805">Transcription regulation</keyword>
<keyword evidence="5" id="KW-1133">Transmembrane helix</keyword>
<dbReference type="FunFam" id="1.10.10.10:FF:000001">
    <property type="entry name" value="LysR family transcriptional regulator"/>
    <property type="match status" value="1"/>
</dbReference>
<dbReference type="CDD" id="cd05466">
    <property type="entry name" value="PBP2_LTTR_substrate"/>
    <property type="match status" value="1"/>
</dbReference>
<dbReference type="STRING" id="1586287.BBK82_36340"/>
<feature type="domain" description="HTH lysR-type" evidence="6">
    <location>
        <begin position="2"/>
        <end position="59"/>
    </location>
</feature>
<comment type="similarity">
    <text evidence="1">Belongs to the LysR transcriptional regulatory family.</text>
</comment>
<dbReference type="InterPro" id="IPR000847">
    <property type="entry name" value="LysR_HTH_N"/>
</dbReference>
<proteinExistence type="inferred from homology"/>
<dbReference type="EMBL" id="CP016793">
    <property type="protein sequence ID" value="ANZ40660.1"/>
    <property type="molecule type" value="Genomic_DNA"/>
</dbReference>
<evidence type="ECO:0000256" key="4">
    <source>
        <dbReference type="ARBA" id="ARBA00023163"/>
    </source>
</evidence>
<evidence type="ECO:0000313" key="7">
    <source>
        <dbReference type="EMBL" id="ANZ40660.1"/>
    </source>
</evidence>
<dbReference type="AlphaFoldDB" id="A0A1B2HSE0"/>
<protein>
    <submittedName>
        <fullName evidence="7">LysR family transcriptional regulator</fullName>
    </submittedName>
</protein>
<dbReference type="PANTHER" id="PTHR30346">
    <property type="entry name" value="TRANSCRIPTIONAL DUAL REGULATOR HCAR-RELATED"/>
    <property type="match status" value="1"/>
</dbReference>
<dbReference type="GO" id="GO:0032993">
    <property type="term" value="C:protein-DNA complex"/>
    <property type="evidence" value="ECO:0007669"/>
    <property type="project" value="TreeGrafter"/>
</dbReference>
<feature type="transmembrane region" description="Helical" evidence="5">
    <location>
        <begin position="229"/>
        <end position="253"/>
    </location>
</feature>